<dbReference type="PIRSF" id="PIRSF039123">
    <property type="entry name" value="Diphthamide_synthase"/>
    <property type="match status" value="1"/>
</dbReference>
<feature type="domain" description="Diphthamide synthase" evidence="1">
    <location>
        <begin position="1"/>
        <end position="216"/>
    </location>
</feature>
<dbReference type="KEGG" id="gah:GAH_01683"/>
<dbReference type="Proteomes" id="UP000034723">
    <property type="component" value="Chromosome"/>
</dbReference>
<evidence type="ECO:0000313" key="3">
    <source>
        <dbReference type="Proteomes" id="UP000034723"/>
    </source>
</evidence>
<protein>
    <submittedName>
        <fullName evidence="2">Metal-binding-domain/4Fe-4S-binding-domain containing ABC transporter, ATP-binding protein</fullName>
    </submittedName>
</protein>
<dbReference type="NCBIfam" id="TIGR00290">
    <property type="entry name" value="MJ0570_dom"/>
    <property type="match status" value="1"/>
</dbReference>
<dbReference type="NCBIfam" id="TIGR03679">
    <property type="entry name" value="arCOG00187"/>
    <property type="match status" value="1"/>
</dbReference>
<dbReference type="PANTHER" id="PTHR12196">
    <property type="entry name" value="DOMAIN OF UNKNOWN FUNCTION 71 DUF71 -CONTAINING PROTEIN"/>
    <property type="match status" value="1"/>
</dbReference>
<dbReference type="NCBIfam" id="TIGR00289">
    <property type="entry name" value="TIGR00289 family protein"/>
    <property type="match status" value="1"/>
</dbReference>
<dbReference type="InterPro" id="IPR022427">
    <property type="entry name" value="MJ0570_ATP-bd"/>
</dbReference>
<dbReference type="PANTHER" id="PTHR12196:SF2">
    <property type="entry name" value="DIPHTHINE--AMMONIA LIGASE"/>
    <property type="match status" value="1"/>
</dbReference>
<gene>
    <name evidence="2" type="ORF">GAH_01683</name>
</gene>
<sequence>MRVACLISGGKDSMLALHKASEKHEIACLISIFSRNPDSYMFHTANIEMTDAIAMALEKPLFKVFVSGEEEKEVDELSEQLSVLDVDGIVIGGIRSEYQKKRFEYIAESLNLELISPLWHVDEEEIVREVGRLFDAIIVKTSAMGLDDGFLGRRIDEELLKDLKRLNEKYGVNVAGEGGEYESLVLDAPLYRKRIEILSYDVVRDGLSSQMVVREYRLVEKS</sequence>
<name>A0A0F7ICM1_9EURY</name>
<dbReference type="PATRIC" id="fig|113653.22.peg.1656"/>
<dbReference type="EMBL" id="CP011267">
    <property type="protein sequence ID" value="AKG91033.1"/>
    <property type="molecule type" value="Genomic_DNA"/>
</dbReference>
<dbReference type="GO" id="GO:0005524">
    <property type="term" value="F:ATP binding"/>
    <property type="evidence" value="ECO:0007669"/>
    <property type="project" value="UniProtKB-KW"/>
</dbReference>
<dbReference type="SUPFAM" id="SSF52402">
    <property type="entry name" value="Adenine nucleotide alpha hydrolases-like"/>
    <property type="match status" value="1"/>
</dbReference>
<dbReference type="InParanoid" id="A0A0F7ICM1"/>
<keyword evidence="2" id="KW-0067">ATP-binding</keyword>
<dbReference type="GO" id="GO:0017183">
    <property type="term" value="P:protein histidyl modification to diphthamide"/>
    <property type="evidence" value="ECO:0007669"/>
    <property type="project" value="TreeGrafter"/>
</dbReference>
<dbReference type="Gene3D" id="3.40.50.620">
    <property type="entry name" value="HUPs"/>
    <property type="match status" value="1"/>
</dbReference>
<dbReference type="InterPro" id="IPR005237">
    <property type="entry name" value="MJ0570"/>
</dbReference>
<dbReference type="CDD" id="cd01994">
    <property type="entry name" value="AANH_PF0828-like"/>
    <property type="match status" value="1"/>
</dbReference>
<evidence type="ECO:0000313" key="2">
    <source>
        <dbReference type="EMBL" id="AKG91033.1"/>
    </source>
</evidence>
<dbReference type="GeneID" id="24804252"/>
<dbReference type="Gene3D" id="3.90.1490.10">
    <property type="entry name" value="putative n-type atp pyrophosphatase, domain 2"/>
    <property type="match status" value="1"/>
</dbReference>
<reference evidence="2 3" key="1">
    <citation type="submission" date="2015-04" db="EMBL/GenBank/DDBJ databases">
        <title>The complete genome sequence of the hyperthermophilic, obligate iron-reducing archaeon Geoglobus ahangari strain 234T.</title>
        <authorList>
            <person name="Manzella M.P."/>
            <person name="Holmes D.E."/>
            <person name="Rocheleau J.M."/>
            <person name="Chung A."/>
            <person name="Reguera G."/>
            <person name="Kashefi K."/>
        </authorList>
    </citation>
    <scope>NUCLEOTIDE SEQUENCE [LARGE SCALE GENOMIC DNA]</scope>
    <source>
        <strain evidence="2 3">234</strain>
    </source>
</reference>
<dbReference type="InterPro" id="IPR030662">
    <property type="entry name" value="DPH6/MJ0570"/>
</dbReference>
<dbReference type="Pfam" id="PF01902">
    <property type="entry name" value="Diphthami_syn_2"/>
    <property type="match status" value="1"/>
</dbReference>
<proteinExistence type="predicted"/>
<dbReference type="FunCoup" id="A0A0F7ICM1">
    <property type="interactions" value="50"/>
</dbReference>
<dbReference type="OrthoDB" id="372052at2157"/>
<keyword evidence="2" id="KW-0547">Nucleotide-binding</keyword>
<dbReference type="InterPro" id="IPR014729">
    <property type="entry name" value="Rossmann-like_a/b/a_fold"/>
</dbReference>
<keyword evidence="3" id="KW-1185">Reference proteome</keyword>
<dbReference type="GO" id="GO:0017178">
    <property type="term" value="F:diphthine-ammonia ligase activity"/>
    <property type="evidence" value="ECO:0007669"/>
    <property type="project" value="TreeGrafter"/>
</dbReference>
<accession>A0A0F7ICM1</accession>
<organism evidence="2 3">
    <name type="scientific">Geoglobus ahangari</name>
    <dbReference type="NCBI Taxonomy" id="113653"/>
    <lineage>
        <taxon>Archaea</taxon>
        <taxon>Methanobacteriati</taxon>
        <taxon>Methanobacteriota</taxon>
        <taxon>Archaeoglobi</taxon>
        <taxon>Archaeoglobales</taxon>
        <taxon>Archaeoglobaceae</taxon>
        <taxon>Geoglobus</taxon>
    </lineage>
</organism>
<dbReference type="InterPro" id="IPR002761">
    <property type="entry name" value="Diphthami_syn_dom"/>
</dbReference>
<dbReference type="AlphaFoldDB" id="A0A0F7ICM1"/>
<evidence type="ECO:0000259" key="1">
    <source>
        <dbReference type="Pfam" id="PF01902"/>
    </source>
</evidence>
<dbReference type="RefSeq" id="WP_048096068.1">
    <property type="nucleotide sequence ID" value="NZ_CP011267.1"/>
</dbReference>
<dbReference type="HOGENOM" id="CLU_010289_0_2_2"/>
<dbReference type="STRING" id="113653.GAH_01683"/>